<dbReference type="AlphaFoldDB" id="A0AAV9NBM9"/>
<gene>
    <name evidence="1" type="ORF">LTR84_002110</name>
</gene>
<proteinExistence type="predicted"/>
<dbReference type="GeneID" id="89970322"/>
<evidence type="ECO:0000313" key="2">
    <source>
        <dbReference type="Proteomes" id="UP001358417"/>
    </source>
</evidence>
<name>A0AAV9NBM9_9EURO</name>
<keyword evidence="2" id="KW-1185">Reference proteome</keyword>
<dbReference type="Proteomes" id="UP001358417">
    <property type="component" value="Unassembled WGS sequence"/>
</dbReference>
<dbReference type="RefSeq" id="XP_064706578.1">
    <property type="nucleotide sequence ID" value="XM_064845724.1"/>
</dbReference>
<dbReference type="EMBL" id="JAVRRD010000012">
    <property type="protein sequence ID" value="KAK5053136.1"/>
    <property type="molecule type" value="Genomic_DNA"/>
</dbReference>
<organism evidence="1 2">
    <name type="scientific">Exophiala bonariae</name>
    <dbReference type="NCBI Taxonomy" id="1690606"/>
    <lineage>
        <taxon>Eukaryota</taxon>
        <taxon>Fungi</taxon>
        <taxon>Dikarya</taxon>
        <taxon>Ascomycota</taxon>
        <taxon>Pezizomycotina</taxon>
        <taxon>Eurotiomycetes</taxon>
        <taxon>Chaetothyriomycetidae</taxon>
        <taxon>Chaetothyriales</taxon>
        <taxon>Herpotrichiellaceae</taxon>
        <taxon>Exophiala</taxon>
    </lineage>
</organism>
<evidence type="ECO:0008006" key="3">
    <source>
        <dbReference type="Google" id="ProtNLM"/>
    </source>
</evidence>
<sequence length="150" mass="16323">MTAYAVVEALDHVSGMVAMQTKPNGDYTLVFSSLFYYGDNSTATDDDYYAFAKTWITCHATAPEDGVRTCNSTGEVLTGKTTTKTGTRVEPTTEVWTTTTRTYATQTSLISNSVLITMSDHMRPASFERLLTRRTSSTDESTITAAPSTG</sequence>
<comment type="caution">
    <text evidence="1">The sequence shown here is derived from an EMBL/GenBank/DDBJ whole genome shotgun (WGS) entry which is preliminary data.</text>
</comment>
<evidence type="ECO:0000313" key="1">
    <source>
        <dbReference type="EMBL" id="KAK5053136.1"/>
    </source>
</evidence>
<reference evidence="1 2" key="1">
    <citation type="submission" date="2023-08" db="EMBL/GenBank/DDBJ databases">
        <title>Black Yeasts Isolated from many extreme environments.</title>
        <authorList>
            <person name="Coleine C."/>
            <person name="Stajich J.E."/>
            <person name="Selbmann L."/>
        </authorList>
    </citation>
    <scope>NUCLEOTIDE SEQUENCE [LARGE SCALE GENOMIC DNA]</scope>
    <source>
        <strain evidence="1 2">CCFEE 5792</strain>
    </source>
</reference>
<protein>
    <recommendedName>
        <fullName evidence="3">Lipocalin-like domain-containing protein</fullName>
    </recommendedName>
</protein>
<accession>A0AAV9NBM9</accession>